<gene>
    <name evidence="2" type="ORF">FBUS_03863</name>
</gene>
<dbReference type="AlphaFoldDB" id="A0A8E0RYY5"/>
<dbReference type="Proteomes" id="UP000728185">
    <property type="component" value="Unassembled WGS sequence"/>
</dbReference>
<feature type="compositionally biased region" description="Polar residues" evidence="1">
    <location>
        <begin position="340"/>
        <end position="349"/>
    </location>
</feature>
<feature type="non-terminal residue" evidence="2">
    <location>
        <position position="475"/>
    </location>
</feature>
<evidence type="ECO:0000313" key="2">
    <source>
        <dbReference type="EMBL" id="KAA0196729.1"/>
    </source>
</evidence>
<sequence length="475" mass="51759">MNEIMNLSLTYTHNSPRHTLTGHTLARESTKDTLAVSFCLSTLGTSSADLSDFHMNALESVQHERGPRNSTLRQQVAIYLQERVKQQNHHQQPQQSVDLGKPDEQLTQQKSWTAKRHCNNSNSLTNSSLTESLNSPYYGFVNGRVGEVNPCDLFLQGETNNLRMNPSSDWASTFGSGNFFSSLGHPFGLGMFGSFGNLMGDPKCRTLGSDPFRGLSNLIQTHKVNDEPDPMCHSTNSMTSSQLPGLTEPHNFGPLTLQERVMKNEIPFNPSVTITSDPIGATITNASTWTKALEFAQFHFPQLFPINRTAATPSTNTNSGEEGTLKSSVLPSFPSGVTGHHNNGAPNSSLFNPCTTSIGPGASATGGGTKLSSDSDIWANSSSQFSTLYFHSYLTRLMEMGLNHTPGFGWSELFPFKSFLPPVPSSVPARSISPRRAVHSYPNQTIDSNTTITRAMDPKLSVNSPELNGSIESPE</sequence>
<evidence type="ECO:0000313" key="3">
    <source>
        <dbReference type="Proteomes" id="UP000728185"/>
    </source>
</evidence>
<comment type="caution">
    <text evidence="2">The sequence shown here is derived from an EMBL/GenBank/DDBJ whole genome shotgun (WGS) entry which is preliminary data.</text>
</comment>
<feature type="compositionally biased region" description="Polar residues" evidence="1">
    <location>
        <begin position="461"/>
        <end position="475"/>
    </location>
</feature>
<feature type="compositionally biased region" description="Polar residues" evidence="1">
    <location>
        <begin position="233"/>
        <end position="244"/>
    </location>
</feature>
<dbReference type="OrthoDB" id="10045640at2759"/>
<feature type="region of interest" description="Disordered" evidence="1">
    <location>
        <begin position="227"/>
        <end position="246"/>
    </location>
</feature>
<keyword evidence="3" id="KW-1185">Reference proteome</keyword>
<proteinExistence type="predicted"/>
<feature type="region of interest" description="Disordered" evidence="1">
    <location>
        <begin position="456"/>
        <end position="475"/>
    </location>
</feature>
<accession>A0A8E0RYY5</accession>
<protein>
    <submittedName>
        <fullName evidence="2">Uncharacterized protein</fullName>
    </submittedName>
</protein>
<organism evidence="2 3">
    <name type="scientific">Fasciolopsis buskii</name>
    <dbReference type="NCBI Taxonomy" id="27845"/>
    <lineage>
        <taxon>Eukaryota</taxon>
        <taxon>Metazoa</taxon>
        <taxon>Spiralia</taxon>
        <taxon>Lophotrochozoa</taxon>
        <taxon>Platyhelminthes</taxon>
        <taxon>Trematoda</taxon>
        <taxon>Digenea</taxon>
        <taxon>Plagiorchiida</taxon>
        <taxon>Echinostomata</taxon>
        <taxon>Echinostomatoidea</taxon>
        <taxon>Fasciolidae</taxon>
        <taxon>Fasciolopsis</taxon>
    </lineage>
</organism>
<feature type="region of interest" description="Disordered" evidence="1">
    <location>
        <begin position="309"/>
        <end position="349"/>
    </location>
</feature>
<dbReference type="EMBL" id="LUCM01002851">
    <property type="protein sequence ID" value="KAA0196729.1"/>
    <property type="molecule type" value="Genomic_DNA"/>
</dbReference>
<evidence type="ECO:0000256" key="1">
    <source>
        <dbReference type="SAM" id="MobiDB-lite"/>
    </source>
</evidence>
<reference evidence="2" key="1">
    <citation type="submission" date="2019-05" db="EMBL/GenBank/DDBJ databases">
        <title>Annotation for the trematode Fasciolopsis buski.</title>
        <authorList>
            <person name="Choi Y.-J."/>
        </authorList>
    </citation>
    <scope>NUCLEOTIDE SEQUENCE</scope>
    <source>
        <strain evidence="2">HT</strain>
        <tissue evidence="2">Whole worm</tissue>
    </source>
</reference>
<name>A0A8E0RYY5_9TREM</name>
<feature type="compositionally biased region" description="Polar residues" evidence="1">
    <location>
        <begin position="309"/>
        <end position="330"/>
    </location>
</feature>